<dbReference type="GeneID" id="27708551"/>
<evidence type="ECO:0000313" key="2">
    <source>
        <dbReference type="EMBL" id="KIY01253.1"/>
    </source>
</evidence>
<protein>
    <recommendedName>
        <fullName evidence="4">Sister chromatid cohesion protein Dcc1</fullName>
    </recommendedName>
</protein>
<sequence>MSTTSSSQPLAFPPVAVSSTHPQQSLRLLELPAELLDVVEAQIKNPSKRRKLWFKSSRDIGGSGPTQGQRLPGGSNRGINSQAAAAAAGEGKEGFLHLCTDDKIWAVKQVSTSNSVYVTQTCPPQKQGGGGGDNDKDGTGDTPMAGAEEQANVVRLAMAVAAGSRGGITTKAQVKNVLELIEVKADEREIERRVYDMVPVYHDVEDDNSPLDQGHQGGMTRHEAVSTRDVVDNIAAPTRLIRDVMRKSFIFGLPQPTTRKGERHDEDMVYLPTPALLLRHWKDFLQQCNISGIHLEKNDNVLSGKDLRAVLDGLAEAEETEAARSLALNVTMAILRRFTDGMEDADVPMLLNLGLSLYSPDHDRLLSDARLKFNPSLTREMVGRWLLACHARRKSSSLSNTSSDISSHGAGRTMRVDEFLTEWTQLLPDSWAAECDLTSLISSVDGADTATDGQGVQVLRFEAAGSLPHPLATSSAAAVGSTTLAKDAQNQNQNQKKRKWHEKFGAQRSIPAVKR</sequence>
<dbReference type="GO" id="GO:0031390">
    <property type="term" value="C:Ctf18 RFC-like complex"/>
    <property type="evidence" value="ECO:0007669"/>
    <property type="project" value="InterPro"/>
</dbReference>
<name>A0A0D2K610_9EURO</name>
<dbReference type="InterPro" id="IPR019128">
    <property type="entry name" value="Dcc1"/>
</dbReference>
<feature type="region of interest" description="Disordered" evidence="1">
    <location>
        <begin position="120"/>
        <end position="145"/>
    </location>
</feature>
<accession>A0A0D2K610</accession>
<feature type="compositionally biased region" description="Low complexity" evidence="1">
    <location>
        <begin position="482"/>
        <end position="494"/>
    </location>
</feature>
<evidence type="ECO:0008006" key="4">
    <source>
        <dbReference type="Google" id="ProtNLM"/>
    </source>
</evidence>
<gene>
    <name evidence="2" type="ORF">Z520_02805</name>
</gene>
<reference evidence="2 3" key="1">
    <citation type="submission" date="2015-01" db="EMBL/GenBank/DDBJ databases">
        <title>The Genome Sequence of Fonsecaea multimorphosa CBS 102226.</title>
        <authorList>
            <consortium name="The Broad Institute Genomics Platform"/>
            <person name="Cuomo C."/>
            <person name="de Hoog S."/>
            <person name="Gorbushina A."/>
            <person name="Stielow B."/>
            <person name="Teixiera M."/>
            <person name="Abouelleil A."/>
            <person name="Chapman S.B."/>
            <person name="Priest M."/>
            <person name="Young S.K."/>
            <person name="Wortman J."/>
            <person name="Nusbaum C."/>
            <person name="Birren B."/>
        </authorList>
    </citation>
    <scope>NUCLEOTIDE SEQUENCE [LARGE SCALE GENOMIC DNA]</scope>
    <source>
        <strain evidence="2 3">CBS 102226</strain>
    </source>
</reference>
<keyword evidence="3" id="KW-1185">Reference proteome</keyword>
<feature type="region of interest" description="Disordered" evidence="1">
    <location>
        <begin position="205"/>
        <end position="224"/>
    </location>
</feature>
<proteinExistence type="predicted"/>
<evidence type="ECO:0000256" key="1">
    <source>
        <dbReference type="SAM" id="MobiDB-lite"/>
    </source>
</evidence>
<dbReference type="OrthoDB" id="5199543at2759"/>
<dbReference type="EMBL" id="KN848065">
    <property type="protein sequence ID" value="KIY01253.1"/>
    <property type="molecule type" value="Genomic_DNA"/>
</dbReference>
<dbReference type="RefSeq" id="XP_016635375.1">
    <property type="nucleotide sequence ID" value="XM_016773318.1"/>
</dbReference>
<dbReference type="VEuPathDB" id="FungiDB:Z520_02805"/>
<dbReference type="STRING" id="1442371.A0A0D2K610"/>
<dbReference type="Proteomes" id="UP000053411">
    <property type="component" value="Unassembled WGS sequence"/>
</dbReference>
<dbReference type="GO" id="GO:0007064">
    <property type="term" value="P:mitotic sister chromatid cohesion"/>
    <property type="evidence" value="ECO:0007669"/>
    <property type="project" value="InterPro"/>
</dbReference>
<evidence type="ECO:0000313" key="3">
    <source>
        <dbReference type="Proteomes" id="UP000053411"/>
    </source>
</evidence>
<feature type="region of interest" description="Disordered" evidence="1">
    <location>
        <begin position="54"/>
        <end position="85"/>
    </location>
</feature>
<feature type="region of interest" description="Disordered" evidence="1">
    <location>
        <begin position="482"/>
        <end position="515"/>
    </location>
</feature>
<dbReference type="Pfam" id="PF09724">
    <property type="entry name" value="Dcc1"/>
    <property type="match status" value="1"/>
</dbReference>
<dbReference type="AlphaFoldDB" id="A0A0D2K610"/>
<organism evidence="2 3">
    <name type="scientific">Fonsecaea multimorphosa CBS 102226</name>
    <dbReference type="NCBI Taxonomy" id="1442371"/>
    <lineage>
        <taxon>Eukaryota</taxon>
        <taxon>Fungi</taxon>
        <taxon>Dikarya</taxon>
        <taxon>Ascomycota</taxon>
        <taxon>Pezizomycotina</taxon>
        <taxon>Eurotiomycetes</taxon>
        <taxon>Chaetothyriomycetidae</taxon>
        <taxon>Chaetothyriales</taxon>
        <taxon>Herpotrichiellaceae</taxon>
        <taxon>Fonsecaea</taxon>
    </lineage>
</organism>